<keyword evidence="7" id="KW-0560">Oxidoreductase</keyword>
<reference evidence="18" key="2">
    <citation type="submission" date="2025-09" db="UniProtKB">
        <authorList>
            <consortium name="Ensembl"/>
        </authorList>
    </citation>
    <scope>IDENTIFICATION</scope>
</reference>
<evidence type="ECO:0000256" key="2">
    <source>
        <dbReference type="ARBA" id="ARBA00004239"/>
    </source>
</evidence>
<dbReference type="Gene3D" id="3.30.70.330">
    <property type="match status" value="1"/>
</dbReference>
<keyword evidence="6" id="KW-0249">Electron transport</keyword>
<dbReference type="InterPro" id="IPR000504">
    <property type="entry name" value="RRM_dom"/>
</dbReference>
<evidence type="ECO:0000256" key="12">
    <source>
        <dbReference type="ARBA" id="ARBA00023136"/>
    </source>
</evidence>
<dbReference type="GO" id="GO:0016491">
    <property type="term" value="F:oxidoreductase activity"/>
    <property type="evidence" value="ECO:0007669"/>
    <property type="project" value="UniProtKB-KW"/>
</dbReference>
<protein>
    <recommendedName>
        <fullName evidence="17">RRM domain-containing protein</fullName>
    </recommendedName>
</protein>
<feature type="region of interest" description="Disordered" evidence="16">
    <location>
        <begin position="389"/>
        <end position="423"/>
    </location>
</feature>
<evidence type="ECO:0000313" key="19">
    <source>
        <dbReference type="Proteomes" id="UP000694389"/>
    </source>
</evidence>
<dbReference type="PANTHER" id="PTHR16001">
    <property type="entry name" value="ECTO-NOX DISULFIDE-THIOL EXCHANGER"/>
    <property type="match status" value="1"/>
</dbReference>
<keyword evidence="14" id="KW-0694">RNA-binding</keyword>
<dbReference type="InterPro" id="IPR056611">
    <property type="entry name" value="ENOX1/2_dom"/>
</dbReference>
<keyword evidence="12" id="KW-0472">Membrane</keyword>
<proteinExistence type="inferred from homology"/>
<feature type="compositionally biased region" description="Acidic residues" evidence="16">
    <location>
        <begin position="389"/>
        <end position="398"/>
    </location>
</feature>
<reference evidence="18" key="1">
    <citation type="submission" date="2025-08" db="UniProtKB">
        <authorList>
            <consortium name="Ensembl"/>
        </authorList>
    </citation>
    <scope>IDENTIFICATION</scope>
</reference>
<dbReference type="Proteomes" id="UP000694389">
    <property type="component" value="Unassembled WGS sequence"/>
</dbReference>
<dbReference type="AlphaFoldDB" id="A0A8C4EMU3"/>
<dbReference type="InterPro" id="IPR034140">
    <property type="entry name" value="ENOX_RRM"/>
</dbReference>
<evidence type="ECO:0000256" key="3">
    <source>
        <dbReference type="ARBA" id="ARBA00022448"/>
    </source>
</evidence>
<dbReference type="GO" id="GO:0007624">
    <property type="term" value="P:ultradian rhythm"/>
    <property type="evidence" value="ECO:0007669"/>
    <property type="project" value="InterPro"/>
</dbReference>
<evidence type="ECO:0000256" key="15">
    <source>
        <dbReference type="SAM" id="Coils"/>
    </source>
</evidence>
<evidence type="ECO:0000256" key="7">
    <source>
        <dbReference type="ARBA" id="ARBA00023002"/>
    </source>
</evidence>
<dbReference type="SMART" id="SM00360">
    <property type="entry name" value="RRM"/>
    <property type="match status" value="1"/>
</dbReference>
<comment type="subcellular location">
    <subcellularLocation>
        <location evidence="1">Cell membrane</location>
    </subcellularLocation>
    <subcellularLocation>
        <location evidence="2">Secreted</location>
        <location evidence="2">Extracellular space</location>
    </subcellularLocation>
</comment>
<dbReference type="GO" id="GO:0003723">
    <property type="term" value="F:RNA binding"/>
    <property type="evidence" value="ECO:0007669"/>
    <property type="project" value="UniProtKB-UniRule"/>
</dbReference>
<evidence type="ECO:0000256" key="16">
    <source>
        <dbReference type="SAM" id="MobiDB-lite"/>
    </source>
</evidence>
<keyword evidence="3" id="KW-0813">Transport</keyword>
<evidence type="ECO:0000256" key="13">
    <source>
        <dbReference type="ARBA" id="ARBA00061134"/>
    </source>
</evidence>
<evidence type="ECO:0000256" key="14">
    <source>
        <dbReference type="PROSITE-ProRule" id="PRU00176"/>
    </source>
</evidence>
<dbReference type="GO" id="GO:0005576">
    <property type="term" value="C:extracellular region"/>
    <property type="evidence" value="ECO:0007669"/>
    <property type="project" value="UniProtKB-SubCell"/>
</dbReference>
<dbReference type="PANTHER" id="PTHR16001:SF7">
    <property type="entry name" value="ECTO-NOX DISULFIDE-THIOL EXCHANGER 2"/>
    <property type="match status" value="1"/>
</dbReference>
<evidence type="ECO:0000256" key="9">
    <source>
        <dbReference type="ARBA" id="ARBA00023027"/>
    </source>
</evidence>
<name>A0A8C4EMU3_DICLA</name>
<comment type="similarity">
    <text evidence="13">Belongs to the ENOX family.</text>
</comment>
<keyword evidence="19" id="KW-1185">Reference proteome</keyword>
<dbReference type="Pfam" id="PF23267">
    <property type="entry name" value="ENOX1"/>
    <property type="match status" value="1"/>
</dbReference>
<keyword evidence="4" id="KW-1003">Cell membrane</keyword>
<evidence type="ECO:0000256" key="10">
    <source>
        <dbReference type="ARBA" id="ARBA00023054"/>
    </source>
</evidence>
<dbReference type="Ensembl" id="ENSDLAT00005022127.2">
    <property type="protein sequence ID" value="ENSDLAP00005020636.2"/>
    <property type="gene ID" value="ENSDLAG00005009592.2"/>
</dbReference>
<keyword evidence="11" id="KW-0090">Biological rhythms</keyword>
<evidence type="ECO:0000256" key="11">
    <source>
        <dbReference type="ARBA" id="ARBA00023108"/>
    </source>
</evidence>
<evidence type="ECO:0000313" key="18">
    <source>
        <dbReference type="Ensembl" id="ENSDLAP00005020636.2"/>
    </source>
</evidence>
<sequence>MSIRHRDFSHFLIPLVCLSPDGNRNMTMASNSMTMPMSDPNAWATAMSNLGMPPISMNGQQLMPDFDPSLGLMTGIAPMNPMMPGLGLAPPPLSQDAPVVKEIIHCKSCTLFPPNPNLPPPVTRERPPGCKTVFVGGLPENATEQLIVEVFGQCGDIAAIRKSKKNFCHIRFAEEFTVDKALLLSGYRIRLGSSTDKKDTGRLHVDFAQARDDLYEWECRQRMLAREERHRRKMEEDRLRPPSPPPIVHYSEHECSELGDKIKDDNKFPESVRVLLTWLERGEVNRRNANNFYSMIQSSNSHIRRLMSEKSQHEKEMEEAKDKFKTTMAAILAQFEQIVSVFHAASKQKAWDHFSKAQRKNLDMWRKQVEEIRNMHNEQLMGIRGEEEMEMSDDDMEDLSATNSKDSEDSGVSQAEALKEENDSLRCQLDAYRNEVELLKQEQGKNQPIRSEEDNTHSQQLSFLQQALQGMQKQLLRMRDELKEREAELEKSLEDKQQLKNQIHNLKAGLHNLLINMSAIEYICSYLQRLDTKINPGEVEALLSRLPCTFRQELTGVGASLEKRWNFCGFQGIKST</sequence>
<dbReference type="InterPro" id="IPR038876">
    <property type="entry name" value="ENOX"/>
</dbReference>
<keyword evidence="9" id="KW-0520">NAD</keyword>
<gene>
    <name evidence="18" type="primary">LOC127374768</name>
</gene>
<keyword evidence="8" id="KW-0186">Copper</keyword>
<dbReference type="GeneTree" id="ENSGT00390000006788"/>
<accession>A0A8C4EMU3</accession>
<dbReference type="FunFam" id="3.30.70.330:FF:000083">
    <property type="entry name" value="Putative ecto-NOX disulfide-thiol exchanger 1"/>
    <property type="match status" value="1"/>
</dbReference>
<dbReference type="CDD" id="cd12228">
    <property type="entry name" value="RRM_ENOX"/>
    <property type="match status" value="1"/>
</dbReference>
<dbReference type="GO" id="GO:0009897">
    <property type="term" value="C:external side of plasma membrane"/>
    <property type="evidence" value="ECO:0007669"/>
    <property type="project" value="InterPro"/>
</dbReference>
<evidence type="ECO:0000259" key="17">
    <source>
        <dbReference type="PROSITE" id="PS50102"/>
    </source>
</evidence>
<dbReference type="InterPro" id="IPR012677">
    <property type="entry name" value="Nucleotide-bd_a/b_plait_sf"/>
</dbReference>
<dbReference type="SUPFAM" id="SSF54928">
    <property type="entry name" value="RNA-binding domain, RBD"/>
    <property type="match status" value="1"/>
</dbReference>
<dbReference type="PROSITE" id="PS50102">
    <property type="entry name" value="RRM"/>
    <property type="match status" value="1"/>
</dbReference>
<dbReference type="InterPro" id="IPR035979">
    <property type="entry name" value="RBD_domain_sf"/>
</dbReference>
<evidence type="ECO:0000256" key="4">
    <source>
        <dbReference type="ARBA" id="ARBA00022475"/>
    </source>
</evidence>
<evidence type="ECO:0000256" key="8">
    <source>
        <dbReference type="ARBA" id="ARBA00023008"/>
    </source>
</evidence>
<feature type="domain" description="RRM" evidence="17">
    <location>
        <begin position="131"/>
        <end position="210"/>
    </location>
</feature>
<evidence type="ECO:0000256" key="1">
    <source>
        <dbReference type="ARBA" id="ARBA00004236"/>
    </source>
</evidence>
<organism evidence="18 19">
    <name type="scientific">Dicentrarchus labrax</name>
    <name type="common">European seabass</name>
    <name type="synonym">Morone labrax</name>
    <dbReference type="NCBI Taxonomy" id="13489"/>
    <lineage>
        <taxon>Eukaryota</taxon>
        <taxon>Metazoa</taxon>
        <taxon>Chordata</taxon>
        <taxon>Craniata</taxon>
        <taxon>Vertebrata</taxon>
        <taxon>Euteleostomi</taxon>
        <taxon>Actinopterygii</taxon>
        <taxon>Neopterygii</taxon>
        <taxon>Teleostei</taxon>
        <taxon>Neoteleostei</taxon>
        <taxon>Acanthomorphata</taxon>
        <taxon>Eupercaria</taxon>
        <taxon>Moronidae</taxon>
        <taxon>Dicentrarchus</taxon>
    </lineage>
</organism>
<feature type="coiled-coil region" evidence="15">
    <location>
        <begin position="296"/>
        <end position="330"/>
    </location>
</feature>
<dbReference type="Pfam" id="PF00076">
    <property type="entry name" value="RRM_1"/>
    <property type="match status" value="1"/>
</dbReference>
<keyword evidence="10 15" id="KW-0175">Coiled coil</keyword>
<evidence type="ECO:0000256" key="6">
    <source>
        <dbReference type="ARBA" id="ARBA00022982"/>
    </source>
</evidence>
<evidence type="ECO:0000256" key="5">
    <source>
        <dbReference type="ARBA" id="ARBA00022525"/>
    </source>
</evidence>
<keyword evidence="5" id="KW-0964">Secreted</keyword>